<gene>
    <name evidence="21" type="primary">lov_2</name>
    <name evidence="21" type="ORF">BHAOGJBA_3391</name>
</gene>
<evidence type="ECO:0000259" key="20">
    <source>
        <dbReference type="PROSITE" id="PS50113"/>
    </source>
</evidence>
<dbReference type="Pfam" id="PF13426">
    <property type="entry name" value="PAS_9"/>
    <property type="match status" value="1"/>
</dbReference>
<dbReference type="SUPFAM" id="SSF55874">
    <property type="entry name" value="ATPase domain of HSP90 chaperone/DNA topoisomerase II/histidine kinase"/>
    <property type="match status" value="1"/>
</dbReference>
<evidence type="ECO:0000256" key="6">
    <source>
        <dbReference type="ARBA" id="ARBA00022606"/>
    </source>
</evidence>
<keyword evidence="13" id="KW-0067">ATP-binding</keyword>
<dbReference type="GO" id="GO:0009881">
    <property type="term" value="F:photoreceptor activity"/>
    <property type="evidence" value="ECO:0007669"/>
    <property type="project" value="UniProtKB-KW"/>
</dbReference>
<keyword evidence="11" id="KW-0547">Nucleotide-binding</keyword>
<evidence type="ECO:0000256" key="3">
    <source>
        <dbReference type="ARBA" id="ARBA00021740"/>
    </source>
</evidence>
<evidence type="ECO:0000256" key="4">
    <source>
        <dbReference type="ARBA" id="ARBA00022543"/>
    </source>
</evidence>
<keyword evidence="16" id="KW-0675">Receptor</keyword>
<keyword evidence="7" id="KW-0285">Flavoprotein</keyword>
<evidence type="ECO:0000256" key="9">
    <source>
        <dbReference type="ARBA" id="ARBA00022679"/>
    </source>
</evidence>
<feature type="domain" description="PAC" evidence="20">
    <location>
        <begin position="112"/>
        <end position="166"/>
    </location>
</feature>
<evidence type="ECO:0000256" key="13">
    <source>
        <dbReference type="ARBA" id="ARBA00022840"/>
    </source>
</evidence>
<evidence type="ECO:0000259" key="19">
    <source>
        <dbReference type="PROSITE" id="PS50112"/>
    </source>
</evidence>
<dbReference type="GO" id="GO:0004673">
    <property type="term" value="F:protein histidine kinase activity"/>
    <property type="evidence" value="ECO:0007669"/>
    <property type="project" value="UniProtKB-EC"/>
</dbReference>
<dbReference type="InterPro" id="IPR001610">
    <property type="entry name" value="PAC"/>
</dbReference>
<keyword evidence="15" id="KW-0843">Virulence</keyword>
<reference evidence="21" key="2">
    <citation type="submission" date="2021-08" db="EMBL/GenBank/DDBJ databases">
        <authorList>
            <person name="Tani A."/>
            <person name="Ola A."/>
            <person name="Ogura Y."/>
            <person name="Katsura K."/>
            <person name="Hayashi T."/>
        </authorList>
    </citation>
    <scope>NUCLEOTIDE SEQUENCE</scope>
    <source>
        <strain evidence="21">DSM 16372</strain>
    </source>
</reference>
<dbReference type="CDD" id="cd00130">
    <property type="entry name" value="PAS"/>
    <property type="match status" value="1"/>
</dbReference>
<evidence type="ECO:0000256" key="2">
    <source>
        <dbReference type="ARBA" id="ARBA00012438"/>
    </source>
</evidence>
<feature type="region of interest" description="Disordered" evidence="17">
    <location>
        <begin position="1"/>
        <end position="30"/>
    </location>
</feature>
<keyword evidence="5" id="KW-0597">Phosphoprotein</keyword>
<dbReference type="SMART" id="SM00086">
    <property type="entry name" value="PAC"/>
    <property type="match status" value="1"/>
</dbReference>
<evidence type="ECO:0000256" key="5">
    <source>
        <dbReference type="ARBA" id="ARBA00022553"/>
    </source>
</evidence>
<keyword evidence="14" id="KW-0157">Chromophore</keyword>
<evidence type="ECO:0000256" key="14">
    <source>
        <dbReference type="ARBA" id="ARBA00022991"/>
    </source>
</evidence>
<feature type="compositionally biased region" description="Polar residues" evidence="17">
    <location>
        <begin position="17"/>
        <end position="30"/>
    </location>
</feature>
<evidence type="ECO:0000256" key="8">
    <source>
        <dbReference type="ARBA" id="ARBA00022643"/>
    </source>
</evidence>
<comment type="caution">
    <text evidence="21">The sequence shown here is derived from an EMBL/GenBank/DDBJ whole genome shotgun (WGS) entry which is preliminary data.</text>
</comment>
<dbReference type="EMBL" id="BPQO01000014">
    <property type="protein sequence ID" value="GJD89859.1"/>
    <property type="molecule type" value="Genomic_DNA"/>
</dbReference>
<evidence type="ECO:0000256" key="11">
    <source>
        <dbReference type="ARBA" id="ARBA00022741"/>
    </source>
</evidence>
<feature type="compositionally biased region" description="Basic and acidic residues" evidence="17">
    <location>
        <begin position="1"/>
        <end position="13"/>
    </location>
</feature>
<dbReference type="PROSITE" id="PS50109">
    <property type="entry name" value="HIS_KIN"/>
    <property type="match status" value="1"/>
</dbReference>
<dbReference type="PROSITE" id="PS50112">
    <property type="entry name" value="PAS"/>
    <property type="match status" value="1"/>
</dbReference>
<evidence type="ECO:0000256" key="1">
    <source>
        <dbReference type="ARBA" id="ARBA00000085"/>
    </source>
</evidence>
<keyword evidence="4" id="KW-0600">Photoreceptor protein</keyword>
<keyword evidence="6" id="KW-0716">Sensory transduction</keyword>
<dbReference type="NCBIfam" id="TIGR00229">
    <property type="entry name" value="sensory_box"/>
    <property type="match status" value="1"/>
</dbReference>
<dbReference type="InterPro" id="IPR011102">
    <property type="entry name" value="Sig_transdc_His_kinase_HWE"/>
</dbReference>
<evidence type="ECO:0000256" key="10">
    <source>
        <dbReference type="ARBA" id="ARBA00022737"/>
    </source>
</evidence>
<dbReference type="InterPro" id="IPR000700">
    <property type="entry name" value="PAS-assoc_C"/>
</dbReference>
<keyword evidence="9" id="KW-0808">Transferase</keyword>
<dbReference type="InterPro" id="IPR035965">
    <property type="entry name" value="PAS-like_dom_sf"/>
</dbReference>
<dbReference type="SMART" id="SM00911">
    <property type="entry name" value="HWE_HK"/>
    <property type="match status" value="1"/>
</dbReference>
<evidence type="ECO:0000259" key="18">
    <source>
        <dbReference type="PROSITE" id="PS50109"/>
    </source>
</evidence>
<protein>
    <recommendedName>
        <fullName evidence="3">Blue-light-activated histidine kinase</fullName>
        <ecNumber evidence="2">2.7.13.3</ecNumber>
    </recommendedName>
</protein>
<dbReference type="InterPro" id="IPR005467">
    <property type="entry name" value="His_kinase_dom"/>
</dbReference>
<dbReference type="InterPro" id="IPR003594">
    <property type="entry name" value="HATPase_dom"/>
</dbReference>
<dbReference type="SMART" id="SM00387">
    <property type="entry name" value="HATPase_c"/>
    <property type="match status" value="1"/>
</dbReference>
<comment type="catalytic activity">
    <reaction evidence="1">
        <text>ATP + protein L-histidine = ADP + protein N-phospho-L-histidine.</text>
        <dbReference type="EC" id="2.7.13.3"/>
    </reaction>
</comment>
<feature type="domain" description="Histidine kinase" evidence="18">
    <location>
        <begin position="195"/>
        <end position="385"/>
    </location>
</feature>
<name>A0AAV4ZNZ2_9HYPH</name>
<dbReference type="SMART" id="SM00091">
    <property type="entry name" value="PAS"/>
    <property type="match status" value="1"/>
</dbReference>
<reference evidence="21" key="1">
    <citation type="journal article" date="2016" name="Front. Microbiol.">
        <title>Genome Sequence of the Piezophilic, Mesophilic Sulfate-Reducing Bacterium Desulfovibrio indicus J2T.</title>
        <authorList>
            <person name="Cao J."/>
            <person name="Maignien L."/>
            <person name="Shao Z."/>
            <person name="Alain K."/>
            <person name="Jebbar M."/>
        </authorList>
    </citation>
    <scope>NUCLEOTIDE SEQUENCE</scope>
    <source>
        <strain evidence="21">DSM 16372</strain>
    </source>
</reference>
<dbReference type="PANTHER" id="PTHR41523">
    <property type="entry name" value="TWO-COMPONENT SYSTEM SENSOR PROTEIN"/>
    <property type="match status" value="1"/>
</dbReference>
<dbReference type="PANTHER" id="PTHR41523:SF8">
    <property type="entry name" value="ETHYLENE RESPONSE SENSOR PROTEIN"/>
    <property type="match status" value="1"/>
</dbReference>
<evidence type="ECO:0000256" key="15">
    <source>
        <dbReference type="ARBA" id="ARBA00023026"/>
    </source>
</evidence>
<dbReference type="Pfam" id="PF07568">
    <property type="entry name" value="HisKA_2"/>
    <property type="match status" value="1"/>
</dbReference>
<evidence type="ECO:0000313" key="22">
    <source>
        <dbReference type="Proteomes" id="UP001055247"/>
    </source>
</evidence>
<keyword evidence="8" id="KW-0288">FMN</keyword>
<dbReference type="InterPro" id="IPR011495">
    <property type="entry name" value="Sig_transdc_His_kin_sub2_dim/P"/>
</dbReference>
<evidence type="ECO:0000256" key="7">
    <source>
        <dbReference type="ARBA" id="ARBA00022630"/>
    </source>
</evidence>
<keyword evidence="12 21" id="KW-0418">Kinase</keyword>
<dbReference type="Gene3D" id="3.30.450.20">
    <property type="entry name" value="PAS domain"/>
    <property type="match status" value="1"/>
</dbReference>
<proteinExistence type="predicted"/>
<accession>A0AAV4ZNZ2</accession>
<dbReference type="InterPro" id="IPR000014">
    <property type="entry name" value="PAS"/>
</dbReference>
<dbReference type="EC" id="2.7.13.3" evidence="2"/>
<evidence type="ECO:0000256" key="17">
    <source>
        <dbReference type="SAM" id="MobiDB-lite"/>
    </source>
</evidence>
<evidence type="ECO:0000256" key="12">
    <source>
        <dbReference type="ARBA" id="ARBA00022777"/>
    </source>
</evidence>
<keyword evidence="22" id="KW-1185">Reference proteome</keyword>
<keyword evidence="10" id="KW-0677">Repeat</keyword>
<evidence type="ECO:0000313" key="21">
    <source>
        <dbReference type="EMBL" id="GJD89859.1"/>
    </source>
</evidence>
<dbReference type="InterPro" id="IPR036890">
    <property type="entry name" value="HATPase_C_sf"/>
</dbReference>
<organism evidence="21 22">
    <name type="scientific">Methylobacterium hispanicum</name>
    <dbReference type="NCBI Taxonomy" id="270350"/>
    <lineage>
        <taxon>Bacteria</taxon>
        <taxon>Pseudomonadati</taxon>
        <taxon>Pseudomonadota</taxon>
        <taxon>Alphaproteobacteria</taxon>
        <taxon>Hyphomicrobiales</taxon>
        <taxon>Methylobacteriaceae</taxon>
        <taxon>Methylobacterium</taxon>
    </lineage>
</organism>
<dbReference type="Gene3D" id="3.30.565.10">
    <property type="entry name" value="Histidine kinase-like ATPase, C-terminal domain"/>
    <property type="match status" value="1"/>
</dbReference>
<dbReference type="Proteomes" id="UP001055247">
    <property type="component" value="Unassembled WGS sequence"/>
</dbReference>
<dbReference type="AlphaFoldDB" id="A0AAV4ZNZ2"/>
<feature type="domain" description="PAS" evidence="19">
    <location>
        <begin position="38"/>
        <end position="87"/>
    </location>
</feature>
<sequence length="387" mass="41942">MYGRGDERFRSPETRAAGTSVTDGCSMTQDSAHPAAMAPATFALAFGASLTPMIVTDARGHDNPIVWVNDAFLNQTGYARDELIGRNCRLLQGAETDRQEIARMRAAIGAGEPIALEILNYRRDGTPFWNGMTINPIRDEAGGIAYFFAAQADMTDKRRAESAMRGTNDELERQVGERTADLERALAQKTALLHEVDHRVKNNLQVISSLMLLKARRTPEGEARDALQNMAERIGALSTAHRMLYSEGDVAHFNLSDFTGDFLSDLEAGLDPERTRIEAHVEPIAVAAAMAAPLSLMIHELTTNAVRHAFPGGRSGRLTVDGRREDDMLVLVVADDGIGLGTAPPNPAGFGRSLVEMVVRQLRGSIAWSEGAPGTRVEIRVPLQGGA</sequence>
<evidence type="ECO:0000256" key="16">
    <source>
        <dbReference type="ARBA" id="ARBA00023170"/>
    </source>
</evidence>
<dbReference type="SUPFAM" id="SSF55785">
    <property type="entry name" value="PYP-like sensor domain (PAS domain)"/>
    <property type="match status" value="1"/>
</dbReference>
<dbReference type="PROSITE" id="PS50113">
    <property type="entry name" value="PAC"/>
    <property type="match status" value="1"/>
</dbReference>
<dbReference type="GO" id="GO:0005524">
    <property type="term" value="F:ATP binding"/>
    <property type="evidence" value="ECO:0007669"/>
    <property type="project" value="UniProtKB-KW"/>
</dbReference>
<dbReference type="Pfam" id="PF02518">
    <property type="entry name" value="HATPase_c"/>
    <property type="match status" value="1"/>
</dbReference>